<evidence type="ECO:0000256" key="4">
    <source>
        <dbReference type="ARBA" id="ARBA00022741"/>
    </source>
</evidence>
<dbReference type="InParanoid" id="D2W3X4"/>
<dbReference type="EC" id="2.7.11.1" evidence="1"/>
<evidence type="ECO:0000256" key="2">
    <source>
        <dbReference type="ARBA" id="ARBA00022527"/>
    </source>
</evidence>
<dbReference type="InterPro" id="IPR008266">
    <property type="entry name" value="Tyr_kinase_AS"/>
</dbReference>
<reference evidence="8 9" key="1">
    <citation type="journal article" date="2010" name="Cell">
        <title>The genome of Naegleria gruberi illuminates early eukaryotic versatility.</title>
        <authorList>
            <person name="Fritz-Laylin L.K."/>
            <person name="Prochnik S.E."/>
            <person name="Ginger M.L."/>
            <person name="Dacks J.B."/>
            <person name="Carpenter M.L."/>
            <person name="Field M.C."/>
            <person name="Kuo A."/>
            <person name="Paredez A."/>
            <person name="Chapman J."/>
            <person name="Pham J."/>
            <person name="Shu S."/>
            <person name="Neupane R."/>
            <person name="Cipriano M."/>
            <person name="Mancuso J."/>
            <person name="Tu H."/>
            <person name="Salamov A."/>
            <person name="Lindquist E."/>
            <person name="Shapiro H."/>
            <person name="Lucas S."/>
            <person name="Grigoriev I.V."/>
            <person name="Cande W.Z."/>
            <person name="Fulton C."/>
            <person name="Rokhsar D.S."/>
            <person name="Dawson S.C."/>
        </authorList>
    </citation>
    <scope>NUCLEOTIDE SEQUENCE [LARGE SCALE GENOMIC DNA]</scope>
    <source>
        <strain evidence="8 9">NEG-M</strain>
    </source>
</reference>
<evidence type="ECO:0000256" key="1">
    <source>
        <dbReference type="ARBA" id="ARBA00012513"/>
    </source>
</evidence>
<dbReference type="GeneID" id="8860900"/>
<dbReference type="GO" id="GO:0004713">
    <property type="term" value="F:protein tyrosine kinase activity"/>
    <property type="evidence" value="ECO:0007669"/>
    <property type="project" value="InterPro"/>
</dbReference>
<dbReference type="InterPro" id="IPR020635">
    <property type="entry name" value="Tyr_kinase_cat_dom"/>
</dbReference>
<dbReference type="Pfam" id="PF13475">
    <property type="entry name" value="DUF4116"/>
    <property type="match status" value="2"/>
</dbReference>
<organism evidence="9">
    <name type="scientific">Naegleria gruberi</name>
    <name type="common">Amoeba</name>
    <dbReference type="NCBI Taxonomy" id="5762"/>
    <lineage>
        <taxon>Eukaryota</taxon>
        <taxon>Discoba</taxon>
        <taxon>Heterolobosea</taxon>
        <taxon>Tetramitia</taxon>
        <taxon>Eutetramitia</taxon>
        <taxon>Vahlkampfiidae</taxon>
        <taxon>Naegleria</taxon>
    </lineage>
</organism>
<dbReference type="STRING" id="5762.D2W3X4"/>
<accession>D2W3X4</accession>
<evidence type="ECO:0000313" key="8">
    <source>
        <dbReference type="EMBL" id="EFC36211.1"/>
    </source>
</evidence>
<dbReference type="VEuPathDB" id="AmoebaDB:NAEGRDRAFT_82276"/>
<dbReference type="SMART" id="SM00219">
    <property type="entry name" value="TyrKc"/>
    <property type="match status" value="1"/>
</dbReference>
<evidence type="ECO:0000256" key="5">
    <source>
        <dbReference type="ARBA" id="ARBA00022777"/>
    </source>
</evidence>
<dbReference type="AlphaFoldDB" id="D2W3X4"/>
<keyword evidence="5" id="KW-0418">Kinase</keyword>
<dbReference type="GO" id="GO:0005634">
    <property type="term" value="C:nucleus"/>
    <property type="evidence" value="ECO:0007669"/>
    <property type="project" value="TreeGrafter"/>
</dbReference>
<keyword evidence="6" id="KW-0067">ATP-binding</keyword>
<dbReference type="Gene3D" id="1.10.510.10">
    <property type="entry name" value="Transferase(Phosphotransferase) domain 1"/>
    <property type="match status" value="1"/>
</dbReference>
<dbReference type="InterPro" id="IPR050339">
    <property type="entry name" value="CC_SR_Kinase"/>
</dbReference>
<dbReference type="PANTHER" id="PTHR11042">
    <property type="entry name" value="EUKARYOTIC TRANSLATION INITIATION FACTOR 2-ALPHA KINASE EIF2-ALPHA KINASE -RELATED"/>
    <property type="match status" value="1"/>
</dbReference>
<evidence type="ECO:0000256" key="3">
    <source>
        <dbReference type="ARBA" id="ARBA00022679"/>
    </source>
</evidence>
<proteinExistence type="predicted"/>
<name>D2W3X4_NAEGR</name>
<dbReference type="PROSITE" id="PS50011">
    <property type="entry name" value="PROTEIN_KINASE_DOM"/>
    <property type="match status" value="1"/>
</dbReference>
<dbReference type="eggNOG" id="KOG0201">
    <property type="taxonomic scope" value="Eukaryota"/>
</dbReference>
<keyword evidence="2" id="KW-0723">Serine/threonine-protein kinase</keyword>
<dbReference type="InterPro" id="IPR011009">
    <property type="entry name" value="Kinase-like_dom_sf"/>
</dbReference>
<dbReference type="GO" id="GO:0005524">
    <property type="term" value="F:ATP binding"/>
    <property type="evidence" value="ECO:0007669"/>
    <property type="project" value="UniProtKB-KW"/>
</dbReference>
<dbReference type="PANTHER" id="PTHR11042:SF160">
    <property type="entry name" value="EUKARYOTIC TRANSLATION INITIATION FACTOR 2-ALPHA KINASE 1"/>
    <property type="match status" value="1"/>
</dbReference>
<feature type="domain" description="Protein kinase" evidence="7">
    <location>
        <begin position="48"/>
        <end position="322"/>
    </location>
</feature>
<sequence length="574" mass="66765">MTDTQLELMLNGTISIELNGTVVMVSPNNQHKLKLTIINNPNATPIITTNHNIIINGDTGTIIKERLSELFTLGRRLFSDQSKGVYIYKIIEVVKKYVVKVYREEFNSSNKSFMREVRYLLKFDGTIFRHPNIVKVYYGETLKINDDNFNYYKMKYYKFGSLDHWINKFNDEKILQLIMLQLVNSVFFIQSHEIIHRDIRPANVFIDEFIDNKFPVIVLADFECATKSNFSSRKETEIIGAKLCAPEVFMEGYSFESDNYSIGLTLFELITGKCNFQDFDVEKLSSEYNLSKEFAEIVLGLLKLKTERLSLDEVIKRLLQLLSNSIKWSDHINTNNGISKLIHSNTLFEYAVIEQDFRNFQFISEKSKHDNDFKREALKRNGLIYQFFRTEEKTKIMTKLAFINNYKALEFAPEQIRGDIDLMKEFTESEPLALEYIPNSIKEYMPTIEIVKKNGLALQYASHIDQNNFEIVKRAVLQNAKALRFATTDIRKNFLERTLGINDNIVGNIINNESSSSIEQVKVKLINSYECLFPYKPYDTQIEFMNRIIDTLDSTEKSNAILESPTIVIKLVKY</sequence>
<dbReference type="EMBL" id="GG738935">
    <property type="protein sequence ID" value="EFC36211.1"/>
    <property type="molecule type" value="Genomic_DNA"/>
</dbReference>
<evidence type="ECO:0000313" key="9">
    <source>
        <dbReference type="Proteomes" id="UP000006671"/>
    </source>
</evidence>
<evidence type="ECO:0000259" key="7">
    <source>
        <dbReference type="PROSITE" id="PS50011"/>
    </source>
</evidence>
<dbReference type="OrthoDB" id="341578at2759"/>
<keyword evidence="3" id="KW-0808">Transferase</keyword>
<keyword evidence="9" id="KW-1185">Reference proteome</keyword>
<dbReference type="Pfam" id="PF00069">
    <property type="entry name" value="Pkinase"/>
    <property type="match status" value="1"/>
</dbReference>
<dbReference type="SUPFAM" id="SSF56112">
    <property type="entry name" value="Protein kinase-like (PK-like)"/>
    <property type="match status" value="1"/>
</dbReference>
<dbReference type="GO" id="GO:0004694">
    <property type="term" value="F:eukaryotic translation initiation factor 2alpha kinase activity"/>
    <property type="evidence" value="ECO:0007669"/>
    <property type="project" value="TreeGrafter"/>
</dbReference>
<dbReference type="RefSeq" id="XP_002668955.1">
    <property type="nucleotide sequence ID" value="XM_002668909.1"/>
</dbReference>
<dbReference type="InterPro" id="IPR000719">
    <property type="entry name" value="Prot_kinase_dom"/>
</dbReference>
<protein>
    <recommendedName>
        <fullName evidence="1">non-specific serine/threonine protein kinase</fullName>
        <ecNumber evidence="1">2.7.11.1</ecNumber>
    </recommendedName>
</protein>
<dbReference type="Proteomes" id="UP000006671">
    <property type="component" value="Unassembled WGS sequence"/>
</dbReference>
<dbReference type="PROSITE" id="PS00109">
    <property type="entry name" value="PROTEIN_KINASE_TYR"/>
    <property type="match status" value="1"/>
</dbReference>
<evidence type="ECO:0000256" key="6">
    <source>
        <dbReference type="ARBA" id="ARBA00022840"/>
    </source>
</evidence>
<dbReference type="InterPro" id="IPR025197">
    <property type="entry name" value="DUF4116"/>
</dbReference>
<gene>
    <name evidence="8" type="ORF">NAEGRDRAFT_82276</name>
</gene>
<dbReference type="KEGG" id="ngr:NAEGRDRAFT_82276"/>
<keyword evidence="4" id="KW-0547">Nucleotide-binding</keyword>
<dbReference type="GO" id="GO:0005737">
    <property type="term" value="C:cytoplasm"/>
    <property type="evidence" value="ECO:0007669"/>
    <property type="project" value="TreeGrafter"/>
</dbReference>